<dbReference type="EMBL" id="JAAAIP010000632">
    <property type="protein sequence ID" value="KAG0314243.1"/>
    <property type="molecule type" value="Genomic_DNA"/>
</dbReference>
<evidence type="ECO:0000313" key="3">
    <source>
        <dbReference type="Proteomes" id="UP000738325"/>
    </source>
</evidence>
<protein>
    <submittedName>
        <fullName evidence="2">Uncharacterized protein</fullName>
    </submittedName>
</protein>
<feature type="region of interest" description="Disordered" evidence="1">
    <location>
        <begin position="1"/>
        <end position="78"/>
    </location>
</feature>
<evidence type="ECO:0000313" key="2">
    <source>
        <dbReference type="EMBL" id="KAG0314243.1"/>
    </source>
</evidence>
<proteinExistence type="predicted"/>
<accession>A0A9P6R7Q0</accession>
<reference evidence="2" key="1">
    <citation type="journal article" date="2020" name="Fungal Divers.">
        <title>Resolving the Mortierellaceae phylogeny through synthesis of multi-gene phylogenetics and phylogenomics.</title>
        <authorList>
            <person name="Vandepol N."/>
            <person name="Liber J."/>
            <person name="Desiro A."/>
            <person name="Na H."/>
            <person name="Kennedy M."/>
            <person name="Barry K."/>
            <person name="Grigoriev I.V."/>
            <person name="Miller A.N."/>
            <person name="O'Donnell K."/>
            <person name="Stajich J.E."/>
            <person name="Bonito G."/>
        </authorList>
    </citation>
    <scope>NUCLEOTIDE SEQUENCE</scope>
    <source>
        <strain evidence="2">REB-010B</strain>
    </source>
</reference>
<comment type="caution">
    <text evidence="2">The sequence shown here is derived from an EMBL/GenBank/DDBJ whole genome shotgun (WGS) entry which is preliminary data.</text>
</comment>
<evidence type="ECO:0000256" key="1">
    <source>
        <dbReference type="SAM" id="MobiDB-lite"/>
    </source>
</evidence>
<keyword evidence="3" id="KW-1185">Reference proteome</keyword>
<organism evidence="2 3">
    <name type="scientific">Dissophora globulifera</name>
    <dbReference type="NCBI Taxonomy" id="979702"/>
    <lineage>
        <taxon>Eukaryota</taxon>
        <taxon>Fungi</taxon>
        <taxon>Fungi incertae sedis</taxon>
        <taxon>Mucoromycota</taxon>
        <taxon>Mortierellomycotina</taxon>
        <taxon>Mortierellomycetes</taxon>
        <taxon>Mortierellales</taxon>
        <taxon>Mortierellaceae</taxon>
        <taxon>Dissophora</taxon>
    </lineage>
</organism>
<dbReference type="OrthoDB" id="10424531at2759"/>
<dbReference type="Proteomes" id="UP000738325">
    <property type="component" value="Unassembled WGS sequence"/>
</dbReference>
<dbReference type="AlphaFoldDB" id="A0A9P6R7Q0"/>
<feature type="compositionally biased region" description="Basic and acidic residues" evidence="1">
    <location>
        <begin position="14"/>
        <end position="28"/>
    </location>
</feature>
<feature type="compositionally biased region" description="Polar residues" evidence="1">
    <location>
        <begin position="55"/>
        <end position="78"/>
    </location>
</feature>
<gene>
    <name evidence="2" type="ORF">BGZ99_008277</name>
</gene>
<sequence>MFQSFNFMEQLEDEAPKTKRQQERHSRATEIGFFVQAVASPRSTTSPQKHKATDQKVTSPRWKQSPAISNISPEAQSY</sequence>
<name>A0A9P6R7Q0_9FUNG</name>